<keyword evidence="2" id="KW-1185">Reference proteome</keyword>
<protein>
    <submittedName>
        <fullName evidence="1">Uncharacterized protein</fullName>
    </submittedName>
</protein>
<name>A0AAE1UPB9_9EUCA</name>
<organism evidence="1 2">
    <name type="scientific">Petrolisthes manimaculis</name>
    <dbReference type="NCBI Taxonomy" id="1843537"/>
    <lineage>
        <taxon>Eukaryota</taxon>
        <taxon>Metazoa</taxon>
        <taxon>Ecdysozoa</taxon>
        <taxon>Arthropoda</taxon>
        <taxon>Crustacea</taxon>
        <taxon>Multicrustacea</taxon>
        <taxon>Malacostraca</taxon>
        <taxon>Eumalacostraca</taxon>
        <taxon>Eucarida</taxon>
        <taxon>Decapoda</taxon>
        <taxon>Pleocyemata</taxon>
        <taxon>Anomura</taxon>
        <taxon>Galatheoidea</taxon>
        <taxon>Porcellanidae</taxon>
        <taxon>Petrolisthes</taxon>
    </lineage>
</organism>
<proteinExistence type="predicted"/>
<reference evidence="1" key="1">
    <citation type="submission" date="2023-11" db="EMBL/GenBank/DDBJ databases">
        <title>Genome assemblies of two species of porcelain crab, Petrolisthes cinctipes and Petrolisthes manimaculis (Anomura: Porcellanidae).</title>
        <authorList>
            <person name="Angst P."/>
        </authorList>
    </citation>
    <scope>NUCLEOTIDE SEQUENCE</scope>
    <source>
        <strain evidence="1">PB745_02</strain>
        <tissue evidence="1">Gill</tissue>
    </source>
</reference>
<evidence type="ECO:0000313" key="1">
    <source>
        <dbReference type="EMBL" id="KAK4328011.1"/>
    </source>
</evidence>
<accession>A0AAE1UPB9</accession>
<dbReference type="Proteomes" id="UP001292094">
    <property type="component" value="Unassembled WGS sequence"/>
</dbReference>
<dbReference type="EMBL" id="JAWZYT010000104">
    <property type="protein sequence ID" value="KAK4328011.1"/>
    <property type="molecule type" value="Genomic_DNA"/>
</dbReference>
<sequence>MEECSATVVIQEAPKFDYNEKQQVQGVGVGDKCVVIHTDESDGSTAIAIFKLELEDCVDNSTDKAQLCFNLNKEAGDLMCSLVHPHTVGGLCRRAETQWKAYTTPHSTQGVTLEEIR</sequence>
<evidence type="ECO:0000313" key="2">
    <source>
        <dbReference type="Proteomes" id="UP001292094"/>
    </source>
</evidence>
<gene>
    <name evidence="1" type="ORF">Pmani_001485</name>
</gene>
<dbReference type="AlphaFoldDB" id="A0AAE1UPB9"/>
<comment type="caution">
    <text evidence="1">The sequence shown here is derived from an EMBL/GenBank/DDBJ whole genome shotgun (WGS) entry which is preliminary data.</text>
</comment>